<reference evidence="3" key="1">
    <citation type="submission" date="2022-07" db="EMBL/GenBank/DDBJ databases">
        <title>Fungi with potential for degradation of polypropylene.</title>
        <authorList>
            <person name="Gostincar C."/>
        </authorList>
    </citation>
    <scope>NUCLEOTIDE SEQUENCE</scope>
    <source>
        <strain evidence="3">EXF-13287</strain>
    </source>
</reference>
<evidence type="ECO:0000259" key="2">
    <source>
        <dbReference type="Pfam" id="PF00248"/>
    </source>
</evidence>
<proteinExistence type="predicted"/>
<protein>
    <submittedName>
        <fullName evidence="3">Aldo/keto reductase</fullName>
    </submittedName>
</protein>
<comment type="caution">
    <text evidence="3">The sequence shown here is derived from an EMBL/GenBank/DDBJ whole genome shotgun (WGS) entry which is preliminary data.</text>
</comment>
<dbReference type="AlphaFoldDB" id="A0AA38RWJ3"/>
<dbReference type="Proteomes" id="UP001174691">
    <property type="component" value="Unassembled WGS sequence"/>
</dbReference>
<dbReference type="GO" id="GO:0016491">
    <property type="term" value="F:oxidoreductase activity"/>
    <property type="evidence" value="ECO:0007669"/>
    <property type="project" value="UniProtKB-KW"/>
</dbReference>
<evidence type="ECO:0000256" key="1">
    <source>
        <dbReference type="ARBA" id="ARBA00023002"/>
    </source>
</evidence>
<feature type="domain" description="NADP-dependent oxidoreductase" evidence="2">
    <location>
        <begin position="11"/>
        <end position="315"/>
    </location>
</feature>
<dbReference type="EMBL" id="JANBVN010000076">
    <property type="protein sequence ID" value="KAJ9149728.1"/>
    <property type="molecule type" value="Genomic_DNA"/>
</dbReference>
<dbReference type="PANTHER" id="PTHR43364">
    <property type="entry name" value="NADH-SPECIFIC METHYLGLYOXAL REDUCTASE-RELATED"/>
    <property type="match status" value="1"/>
</dbReference>
<dbReference type="InterPro" id="IPR036812">
    <property type="entry name" value="NAD(P)_OxRdtase_dom_sf"/>
</dbReference>
<dbReference type="InterPro" id="IPR050523">
    <property type="entry name" value="AKR_Detox_Biosynth"/>
</dbReference>
<name>A0AA38RWJ3_9PEZI</name>
<keyword evidence="1" id="KW-0560">Oxidoreductase</keyword>
<dbReference type="SUPFAM" id="SSF51430">
    <property type="entry name" value="NAD(P)-linked oxidoreductase"/>
    <property type="match status" value="1"/>
</dbReference>
<evidence type="ECO:0000313" key="4">
    <source>
        <dbReference type="Proteomes" id="UP001174691"/>
    </source>
</evidence>
<keyword evidence="4" id="KW-1185">Reference proteome</keyword>
<dbReference type="Gene3D" id="3.20.20.100">
    <property type="entry name" value="NADP-dependent oxidoreductase domain"/>
    <property type="match status" value="1"/>
</dbReference>
<dbReference type="PANTHER" id="PTHR43364:SF4">
    <property type="entry name" value="NAD(P)-LINKED OXIDOREDUCTASE SUPERFAMILY PROTEIN"/>
    <property type="match status" value="1"/>
</dbReference>
<dbReference type="CDD" id="cd19075">
    <property type="entry name" value="AKR_AKR7A1-5"/>
    <property type="match status" value="1"/>
</dbReference>
<organism evidence="3 4">
    <name type="scientific">Coniochaeta hoffmannii</name>
    <dbReference type="NCBI Taxonomy" id="91930"/>
    <lineage>
        <taxon>Eukaryota</taxon>
        <taxon>Fungi</taxon>
        <taxon>Dikarya</taxon>
        <taxon>Ascomycota</taxon>
        <taxon>Pezizomycotina</taxon>
        <taxon>Sordariomycetes</taxon>
        <taxon>Sordariomycetidae</taxon>
        <taxon>Coniochaetales</taxon>
        <taxon>Coniochaetaceae</taxon>
        <taxon>Coniochaeta</taxon>
    </lineage>
</organism>
<accession>A0AA38RWJ3</accession>
<dbReference type="Pfam" id="PF00248">
    <property type="entry name" value="Aldo_ket_red"/>
    <property type="match status" value="1"/>
</dbReference>
<evidence type="ECO:0000313" key="3">
    <source>
        <dbReference type="EMBL" id="KAJ9149728.1"/>
    </source>
</evidence>
<dbReference type="InterPro" id="IPR023210">
    <property type="entry name" value="NADP_OxRdtase_dom"/>
</dbReference>
<gene>
    <name evidence="3" type="ORF">NKR19_g5497</name>
</gene>
<sequence length="321" mass="34627">MSGKQHHNHPELIMGSGTIGSAHGEFGTAKSVAQLVDTLWDVGIRRLDVSSRHPPGSDFLAEKLYGAAGVAGRGFAVDVKSHIAGLDPRGSMSRAGVRASVEGSLGRLGLPKANVFWCYAPDEATPIEEQAAAVDEQYRKGAFEKFGVSNFPPELVETWIAVCEEKGYVRPTAYQGIYNLIAREAEAALMPLLRRHGMSFNAYSPLAAGFLTGRATEGRAEGTRFEAGDALGAYVRNKYDKPRYHGAVQTLLAVLRPLGILPTEAALRWICYHSALGEGDGIILGASRLEQVRQNAEDVEKGPLPEAVVREIEGVWMALSQ</sequence>